<dbReference type="SUPFAM" id="SSF56281">
    <property type="entry name" value="Metallo-hydrolase/oxidoreductase"/>
    <property type="match status" value="1"/>
</dbReference>
<dbReference type="RefSeq" id="WP_379936657.1">
    <property type="nucleotide sequence ID" value="NZ_JBHTHY010000028.1"/>
</dbReference>
<dbReference type="Proteomes" id="UP001597012">
    <property type="component" value="Unassembled WGS sequence"/>
</dbReference>
<gene>
    <name evidence="2" type="ORF">ACFQZJ_19540</name>
</gene>
<dbReference type="Gene3D" id="3.60.15.10">
    <property type="entry name" value="Ribonuclease Z/Hydroxyacylglutathione hydrolase-like"/>
    <property type="match status" value="1"/>
</dbReference>
<sequence length="320" mass="35692">MGNPKNIGCVLVYFLSLLLSFGQKPSKKLPLKNSVSLVILGTVQDAGSPHIACEKECCATLFATGDTSRKVVSLGVVDALARESFLFEATSDIAAQLRNLRTYSGFQKTDIPNGIFLTHAHIGHYTGLMYLGKEATNTKEAPVYAMPKMAAFLKTNGPWSQLVSNKNIDLKTLHNNKEKQLTKDLKVIPFTVPHRDEYSETVGYRIIGPNKSALFIPDIDKWEKWETSVVSEIKKVDYAFLDATFYDAAEINNRDISEIPHPFIIESMALFKNLPSAEKKKIHFIHFNHTNPLLRADSKASKKVLEMGFGIAKKGQVFEL</sequence>
<name>A0ABW3B8M4_9FLAO</name>
<reference evidence="3" key="1">
    <citation type="journal article" date="2019" name="Int. J. Syst. Evol. Microbiol.">
        <title>The Global Catalogue of Microorganisms (GCM) 10K type strain sequencing project: providing services to taxonomists for standard genome sequencing and annotation.</title>
        <authorList>
            <consortium name="The Broad Institute Genomics Platform"/>
            <consortium name="The Broad Institute Genome Sequencing Center for Infectious Disease"/>
            <person name="Wu L."/>
            <person name="Ma J."/>
        </authorList>
    </citation>
    <scope>NUCLEOTIDE SEQUENCE [LARGE SCALE GENOMIC DNA]</scope>
    <source>
        <strain evidence="3">CCUG 61948</strain>
    </source>
</reference>
<dbReference type="EMBL" id="JBHTHY010000028">
    <property type="protein sequence ID" value="MFD0799672.1"/>
    <property type="molecule type" value="Genomic_DNA"/>
</dbReference>
<comment type="caution">
    <text evidence="2">The sequence shown here is derived from an EMBL/GenBank/DDBJ whole genome shotgun (WGS) entry which is preliminary data.</text>
</comment>
<dbReference type="PANTHER" id="PTHR42663">
    <property type="entry name" value="HYDROLASE C777.06C-RELATED-RELATED"/>
    <property type="match status" value="1"/>
</dbReference>
<dbReference type="Pfam" id="PF12706">
    <property type="entry name" value="Lactamase_B_2"/>
    <property type="match status" value="1"/>
</dbReference>
<proteinExistence type="predicted"/>
<evidence type="ECO:0000313" key="3">
    <source>
        <dbReference type="Proteomes" id="UP001597012"/>
    </source>
</evidence>
<feature type="domain" description="Metallo-beta-lactamase" evidence="1">
    <location>
        <begin position="85"/>
        <end position="284"/>
    </location>
</feature>
<accession>A0ABW3B8M4</accession>
<dbReference type="PANTHER" id="PTHR42663:SF6">
    <property type="entry name" value="HYDROLASE C777.06C-RELATED"/>
    <property type="match status" value="1"/>
</dbReference>
<evidence type="ECO:0000259" key="1">
    <source>
        <dbReference type="Pfam" id="PF12706"/>
    </source>
</evidence>
<keyword evidence="3" id="KW-1185">Reference proteome</keyword>
<dbReference type="InterPro" id="IPR036866">
    <property type="entry name" value="RibonucZ/Hydroxyglut_hydro"/>
</dbReference>
<organism evidence="2 3">
    <name type="scientific">Maribacter chungangensis</name>
    <dbReference type="NCBI Taxonomy" id="1069117"/>
    <lineage>
        <taxon>Bacteria</taxon>
        <taxon>Pseudomonadati</taxon>
        <taxon>Bacteroidota</taxon>
        <taxon>Flavobacteriia</taxon>
        <taxon>Flavobacteriales</taxon>
        <taxon>Flavobacteriaceae</taxon>
        <taxon>Maribacter</taxon>
    </lineage>
</organism>
<dbReference type="InterPro" id="IPR001279">
    <property type="entry name" value="Metallo-B-lactamas"/>
</dbReference>
<evidence type="ECO:0000313" key="2">
    <source>
        <dbReference type="EMBL" id="MFD0799672.1"/>
    </source>
</evidence>
<protein>
    <submittedName>
        <fullName evidence="2">MBL fold metallo-hydrolase</fullName>
    </submittedName>
</protein>